<keyword evidence="6" id="KW-0804">Transcription</keyword>
<evidence type="ECO:0000259" key="8">
    <source>
        <dbReference type="Pfam" id="PF23639"/>
    </source>
</evidence>
<dbReference type="GO" id="GO:0000428">
    <property type="term" value="C:DNA-directed RNA polymerase complex"/>
    <property type="evidence" value="ECO:0007669"/>
    <property type="project" value="UniProtKB-KW"/>
</dbReference>
<evidence type="ECO:0000256" key="3">
    <source>
        <dbReference type="ARBA" id="ARBA00022679"/>
    </source>
</evidence>
<dbReference type="InterPro" id="IPR055570">
    <property type="entry name" value="DUF7146"/>
</dbReference>
<dbReference type="GO" id="GO:0008270">
    <property type="term" value="F:zinc ion binding"/>
    <property type="evidence" value="ECO:0007669"/>
    <property type="project" value="InterPro"/>
</dbReference>
<dbReference type="Gene3D" id="3.90.580.10">
    <property type="entry name" value="Zinc finger, CHC2-type domain"/>
    <property type="match status" value="1"/>
</dbReference>
<dbReference type="GO" id="GO:0003677">
    <property type="term" value="F:DNA binding"/>
    <property type="evidence" value="ECO:0007669"/>
    <property type="project" value="InterPro"/>
</dbReference>
<keyword evidence="4" id="KW-0548">Nucleotidyltransferase</keyword>
<dbReference type="EMBL" id="AP010805">
    <property type="protein sequence ID" value="BAI99023.1"/>
    <property type="molecule type" value="Genomic_DNA"/>
</dbReference>
<keyword evidence="5" id="KW-0235">DNA replication</keyword>
<feature type="domain" description="DUF7146" evidence="8">
    <location>
        <begin position="98"/>
        <end position="199"/>
    </location>
</feature>
<geneLocation type="plasmid" evidence="9 10">
    <name>pCHQ1</name>
</geneLocation>
<evidence type="ECO:0000313" key="10">
    <source>
        <dbReference type="Proteomes" id="UP000007753"/>
    </source>
</evidence>
<dbReference type="HOGENOM" id="CLU_059689_2_0_5"/>
<dbReference type="AlphaFoldDB" id="D4Z8U1"/>
<evidence type="ECO:0000256" key="6">
    <source>
        <dbReference type="ARBA" id="ARBA00023163"/>
    </source>
</evidence>
<keyword evidence="1" id="KW-0240">DNA-directed RNA polymerase</keyword>
<accession>D4Z8U1</accession>
<dbReference type="Pfam" id="PF23639">
    <property type="entry name" value="DUF7146"/>
    <property type="match status" value="1"/>
</dbReference>
<keyword evidence="3" id="KW-0808">Transferase</keyword>
<reference evidence="9 10" key="1">
    <citation type="journal article" date="2010" name="J. Bacteriol.">
        <title>Complete genome sequence of the representative gamma-hexachlorocyclohexane-degrading bacterium Sphingobium japonicum UT26.</title>
        <authorList>
            <person name="Nagata Y."/>
            <person name="Ohtsubo Y."/>
            <person name="Endo R."/>
            <person name="Ichikawa N."/>
            <person name="Ankai A."/>
            <person name="Oguchi A."/>
            <person name="Fukui S."/>
            <person name="Fujita N."/>
            <person name="Tsuda M."/>
        </authorList>
    </citation>
    <scope>NUCLEOTIDE SEQUENCE [LARGE SCALE GENOMIC DNA]</scope>
    <source>
        <strain evidence="10">DSM 16413 / CCM 7287 / MTCC 6362 / UT26 / NBRC 101211 / UT26S</strain>
        <plasmid evidence="9 10">pCHQ1</plasmid>
    </source>
</reference>
<protein>
    <submittedName>
        <fullName evidence="9">Virulence-associated protein E</fullName>
    </submittedName>
</protein>
<evidence type="ECO:0000256" key="4">
    <source>
        <dbReference type="ARBA" id="ARBA00022695"/>
    </source>
</evidence>
<evidence type="ECO:0000313" key="9">
    <source>
        <dbReference type="EMBL" id="BAI99023.1"/>
    </source>
</evidence>
<feature type="domain" description="Toprim" evidence="7">
    <location>
        <begin position="206"/>
        <end position="295"/>
    </location>
</feature>
<dbReference type="InterPro" id="IPR036977">
    <property type="entry name" value="DNA_primase_Znf_CHC2"/>
</dbReference>
<keyword evidence="2" id="KW-0639">Primosome</keyword>
<keyword evidence="9" id="KW-0614">Plasmid</keyword>
<evidence type="ECO:0000256" key="1">
    <source>
        <dbReference type="ARBA" id="ARBA00022478"/>
    </source>
</evidence>
<dbReference type="GO" id="GO:0006269">
    <property type="term" value="P:DNA replication, synthesis of primer"/>
    <property type="evidence" value="ECO:0007669"/>
    <property type="project" value="UniProtKB-KW"/>
</dbReference>
<dbReference type="Proteomes" id="UP000007753">
    <property type="component" value="Plasmid pCHQ1"/>
</dbReference>
<dbReference type="GeneID" id="29275641"/>
<proteinExistence type="predicted"/>
<evidence type="ECO:0000256" key="2">
    <source>
        <dbReference type="ARBA" id="ARBA00022515"/>
    </source>
</evidence>
<dbReference type="KEGG" id="sjp:SJA_P1-00710"/>
<gene>
    <name evidence="9" type="primary">virE</name>
    <name evidence="9" type="ordered locus">SJA_P1-00710</name>
</gene>
<dbReference type="GO" id="GO:0016779">
    <property type="term" value="F:nucleotidyltransferase activity"/>
    <property type="evidence" value="ECO:0007669"/>
    <property type="project" value="UniProtKB-KW"/>
</dbReference>
<evidence type="ECO:0000256" key="5">
    <source>
        <dbReference type="ARBA" id="ARBA00022705"/>
    </source>
</evidence>
<dbReference type="GO" id="GO:1990077">
    <property type="term" value="C:primosome complex"/>
    <property type="evidence" value="ECO:0007669"/>
    <property type="project" value="UniProtKB-KW"/>
</dbReference>
<evidence type="ECO:0000259" key="7">
    <source>
        <dbReference type="Pfam" id="PF13362"/>
    </source>
</evidence>
<dbReference type="Pfam" id="PF13362">
    <property type="entry name" value="Toprim_3"/>
    <property type="match status" value="1"/>
</dbReference>
<sequence length="299" mass="33091">MTATIELETAGRRIVEALKGHWRKSSGMCRCPAHADRDPSLSVRVGRTSLLFTCFAGCDRVDILRAIRNARILDTDYVPTVEASGADDYAPDSSALWRRQRAQEIWDRARPLAGTPAQHYLQERGLPGYNSELRYLARTPIGTDRGLGYRPALIAAIRDTRSLVAIQRNFLDITIPAKALDLENPKMALGAPDAGAVRLMPAQDILGIAEGIETSWSASLLHEIPVWAALGSERFGQIAIPDHVTRLILLPDPGKAGRRAEALALEAHARPGRTIETIWPPRGWGDWNDVWLRRLKQGF</sequence>
<organism evidence="9 10">
    <name type="scientific">Sphingobium indicum (strain DSM 16413 / CCM 7287 / MTCC 6362 / UT26 / NBRC 101211 / UT26S)</name>
    <name type="common">Sphingobium japonicum</name>
    <dbReference type="NCBI Taxonomy" id="452662"/>
    <lineage>
        <taxon>Bacteria</taxon>
        <taxon>Pseudomonadati</taxon>
        <taxon>Pseudomonadota</taxon>
        <taxon>Alphaproteobacteria</taxon>
        <taxon>Sphingomonadales</taxon>
        <taxon>Sphingomonadaceae</taxon>
        <taxon>Sphingobium</taxon>
    </lineage>
</organism>
<keyword evidence="10" id="KW-1185">Reference proteome</keyword>
<dbReference type="InterPro" id="IPR006171">
    <property type="entry name" value="TOPRIM_dom"/>
</dbReference>
<dbReference type="RefSeq" id="WP_013041614.1">
    <property type="nucleotide sequence ID" value="NC_014007.1"/>
</dbReference>
<name>D4Z8U1_SPHIU</name>